<protein>
    <submittedName>
        <fullName evidence="3">ABC1 family protein</fullName>
    </submittedName>
</protein>
<evidence type="ECO:0000259" key="2">
    <source>
        <dbReference type="Pfam" id="PF03109"/>
    </source>
</evidence>
<dbReference type="GeneID" id="7824783"/>
<dbReference type="PANTHER" id="PTHR43173:SF28">
    <property type="entry name" value="AARF DOMAIN CONTAINING KINASE 5"/>
    <property type="match status" value="1"/>
</dbReference>
<dbReference type="STRING" id="312017.Q23U13"/>
<dbReference type="KEGG" id="tet:TTHERM_01197150"/>
<dbReference type="SUPFAM" id="SSF56112">
    <property type="entry name" value="Protein kinase-like (PK-like)"/>
    <property type="match status" value="1"/>
</dbReference>
<dbReference type="Pfam" id="PF03109">
    <property type="entry name" value="ABC1"/>
    <property type="match status" value="1"/>
</dbReference>
<dbReference type="CDD" id="cd13969">
    <property type="entry name" value="ADCK1-like"/>
    <property type="match status" value="1"/>
</dbReference>
<dbReference type="HOGENOM" id="CLU_006533_2_4_1"/>
<dbReference type="Proteomes" id="UP000009168">
    <property type="component" value="Unassembled WGS sequence"/>
</dbReference>
<dbReference type="RefSeq" id="XP_001020282.2">
    <property type="nucleotide sequence ID" value="XM_001020282.2"/>
</dbReference>
<organism evidence="3 4">
    <name type="scientific">Tetrahymena thermophila (strain SB210)</name>
    <dbReference type="NCBI Taxonomy" id="312017"/>
    <lineage>
        <taxon>Eukaryota</taxon>
        <taxon>Sar</taxon>
        <taxon>Alveolata</taxon>
        <taxon>Ciliophora</taxon>
        <taxon>Intramacronucleata</taxon>
        <taxon>Oligohymenophorea</taxon>
        <taxon>Hymenostomatida</taxon>
        <taxon>Tetrahymenina</taxon>
        <taxon>Tetrahymenidae</taxon>
        <taxon>Tetrahymena</taxon>
    </lineage>
</organism>
<evidence type="ECO:0000313" key="3">
    <source>
        <dbReference type="EMBL" id="EAS00036.2"/>
    </source>
</evidence>
<dbReference type="EMBL" id="GG662631">
    <property type="protein sequence ID" value="EAS00036.2"/>
    <property type="molecule type" value="Genomic_DNA"/>
</dbReference>
<accession>Q23U13</accession>
<evidence type="ECO:0000313" key="4">
    <source>
        <dbReference type="Proteomes" id="UP000009168"/>
    </source>
</evidence>
<comment type="similarity">
    <text evidence="1">Belongs to the protein kinase superfamily. ADCK protein kinase family.</text>
</comment>
<dbReference type="InterPro" id="IPR011009">
    <property type="entry name" value="Kinase-like_dom_sf"/>
</dbReference>
<keyword evidence="4" id="KW-1185">Reference proteome</keyword>
<evidence type="ECO:0000256" key="1">
    <source>
        <dbReference type="ARBA" id="ARBA00009670"/>
    </source>
</evidence>
<feature type="domain" description="ABC1 atypical kinase-like" evidence="2">
    <location>
        <begin position="121"/>
        <end position="374"/>
    </location>
</feature>
<gene>
    <name evidence="3" type="ORF">TTHERM_01197150</name>
</gene>
<dbReference type="InterPro" id="IPR045307">
    <property type="entry name" value="ADCK1_dom"/>
</dbReference>
<dbReference type="InParanoid" id="Q23U13"/>
<dbReference type="eggNOG" id="KOG1235">
    <property type="taxonomic scope" value="Eukaryota"/>
</dbReference>
<dbReference type="PANTHER" id="PTHR43173">
    <property type="entry name" value="ABC1 FAMILY PROTEIN"/>
    <property type="match status" value="1"/>
</dbReference>
<proteinExistence type="inferred from homology"/>
<dbReference type="OrthoDB" id="427480at2759"/>
<sequence length="511" mass="59522">MFKKFIKRSAVIGFGGLVTYKFIIDEQSKRDAQGIFNGFFNSFRAAYIVGSSIYAYQTGFGDLVYNTDEYIARREEIHTQVAKKILELSLVNRGIYLKAGQYLGNLERIMPKEYTDVLKVLQDSGPSLPFEEIKVVLEKDIGKIEDVFSEFDKEAIAAASLAQVHRAKLKKNGQEVAVKIQFPFLRTQTHYDLTVISQIVKLCDWFLQKSPDFKNIKMHDQFSNFQKVLLEELNFYNERSNADLTREQFKNYDQLYIPQYFHDNMSQRVLTMEFVRGVKINDKKGIENMNLKPLECANILIDVMGRMLFKTAHVHADPHPGNIFVRQHPNDPKKPQIVLIDHGFYVDVPPQIQKDFCELWYSLVTFNYTRMKKIAESLGIGQHYRYLPVIFLFRTMESKTKLGSGMGKEDRKILYQQNLISFEKISLLVQDLPPEMIFMIRANNIIAIHNATLGGTTRDRAVKFTNFVVQVLNPSFIGYYSRLAWVYFKLMMFEKFHSIFKIIFKSYSREV</sequence>
<dbReference type="AlphaFoldDB" id="Q23U13"/>
<reference evidence="4" key="1">
    <citation type="journal article" date="2006" name="PLoS Biol.">
        <title>Macronuclear genome sequence of the ciliate Tetrahymena thermophila, a model eukaryote.</title>
        <authorList>
            <person name="Eisen J.A."/>
            <person name="Coyne R.S."/>
            <person name="Wu M."/>
            <person name="Wu D."/>
            <person name="Thiagarajan M."/>
            <person name="Wortman J.R."/>
            <person name="Badger J.H."/>
            <person name="Ren Q."/>
            <person name="Amedeo P."/>
            <person name="Jones K.M."/>
            <person name="Tallon L.J."/>
            <person name="Delcher A.L."/>
            <person name="Salzberg S.L."/>
            <person name="Silva J.C."/>
            <person name="Haas B.J."/>
            <person name="Majoros W.H."/>
            <person name="Farzad M."/>
            <person name="Carlton J.M."/>
            <person name="Smith R.K. Jr."/>
            <person name="Garg J."/>
            <person name="Pearlman R.E."/>
            <person name="Karrer K.M."/>
            <person name="Sun L."/>
            <person name="Manning G."/>
            <person name="Elde N.C."/>
            <person name="Turkewitz A.P."/>
            <person name="Asai D.J."/>
            <person name="Wilkes D.E."/>
            <person name="Wang Y."/>
            <person name="Cai H."/>
            <person name="Collins K."/>
            <person name="Stewart B.A."/>
            <person name="Lee S.R."/>
            <person name="Wilamowska K."/>
            <person name="Weinberg Z."/>
            <person name="Ruzzo W.L."/>
            <person name="Wloga D."/>
            <person name="Gaertig J."/>
            <person name="Frankel J."/>
            <person name="Tsao C.-C."/>
            <person name="Gorovsky M.A."/>
            <person name="Keeling P.J."/>
            <person name="Waller R.F."/>
            <person name="Patron N.J."/>
            <person name="Cherry J.M."/>
            <person name="Stover N.A."/>
            <person name="Krieger C.J."/>
            <person name="del Toro C."/>
            <person name="Ryder H.F."/>
            <person name="Williamson S.C."/>
            <person name="Barbeau R.A."/>
            <person name="Hamilton E.P."/>
            <person name="Orias E."/>
        </authorList>
    </citation>
    <scope>NUCLEOTIDE SEQUENCE [LARGE SCALE GENOMIC DNA]</scope>
    <source>
        <strain evidence="4">SB210</strain>
    </source>
</reference>
<dbReference type="InterPro" id="IPR051130">
    <property type="entry name" value="Mito_struct-func_regulator"/>
</dbReference>
<name>Q23U13_TETTS</name>
<dbReference type="InterPro" id="IPR004147">
    <property type="entry name" value="ABC1_dom"/>
</dbReference>